<evidence type="ECO:0000313" key="7">
    <source>
        <dbReference type="Proteomes" id="UP000198931"/>
    </source>
</evidence>
<dbReference type="STRING" id="1125876.SAMN05443292_1077"/>
<dbReference type="GO" id="GO:0008233">
    <property type="term" value="F:peptidase activity"/>
    <property type="evidence" value="ECO:0007669"/>
    <property type="project" value="UniProtKB-KW"/>
</dbReference>
<dbReference type="InterPro" id="IPR050325">
    <property type="entry name" value="Prot/Nucl_acid_deglycase"/>
</dbReference>
<feature type="domain" description="DJ-1/PfpI" evidence="5">
    <location>
        <begin position="54"/>
        <end position="204"/>
    </location>
</feature>
<dbReference type="GO" id="GO:0005737">
    <property type="term" value="C:cytoplasm"/>
    <property type="evidence" value="ECO:0007669"/>
    <property type="project" value="TreeGrafter"/>
</dbReference>
<evidence type="ECO:0000259" key="5">
    <source>
        <dbReference type="Pfam" id="PF01965"/>
    </source>
</evidence>
<evidence type="ECO:0000256" key="3">
    <source>
        <dbReference type="ARBA" id="ARBA00038493"/>
    </source>
</evidence>
<gene>
    <name evidence="6" type="ORF">SAMN05443292_1077</name>
</gene>
<dbReference type="Pfam" id="PF01965">
    <property type="entry name" value="DJ-1_PfpI"/>
    <property type="match status" value="1"/>
</dbReference>
<comment type="similarity">
    <text evidence="3">Belongs to the peptidase C56 family. HSP31-like subfamily.</text>
</comment>
<dbReference type="GO" id="GO:0019172">
    <property type="term" value="F:glyoxalase III activity"/>
    <property type="evidence" value="ECO:0007669"/>
    <property type="project" value="TreeGrafter"/>
</dbReference>
<dbReference type="GO" id="GO:0019243">
    <property type="term" value="P:methylglyoxal catabolic process to D-lactate via S-lactoyl-glutathione"/>
    <property type="evidence" value="ECO:0007669"/>
    <property type="project" value="TreeGrafter"/>
</dbReference>
<keyword evidence="1" id="KW-0346">Stress response</keyword>
<keyword evidence="2" id="KW-0456">Lyase</keyword>
<dbReference type="SUPFAM" id="SSF52317">
    <property type="entry name" value="Class I glutamine amidotransferase-like"/>
    <property type="match status" value="1"/>
</dbReference>
<keyword evidence="6" id="KW-0378">Hydrolase</keyword>
<name>A0A1I3F0T1_9FLAO</name>
<sequence>MKKKLTTIALTLLVTIGFAQKSQTKTNKKMKIVFVVSNQVKSETTDYPIGFWLSELAQPYYAFSEAGYEITIASPDGGKIVFDGWSDPESPNARELDLVSTGFKHNPKTVALMENTVKLDEIKADNFDGIFVVGGLGPMQTFYNNENLQKLFAQFYEAGKASATICHGSAILLQTKLSNGKLLSEGKKWTGFCNAEEDIVDKGAGKKMQPFRIEDEAQKLHTKYITGDIPYKSFAVADDNLVSGQQGSSGKETAELVIKFLKSKK</sequence>
<organism evidence="6 7">
    <name type="scientific">Halpernia frigidisoli</name>
    <dbReference type="NCBI Taxonomy" id="1125876"/>
    <lineage>
        <taxon>Bacteria</taxon>
        <taxon>Pseudomonadati</taxon>
        <taxon>Bacteroidota</taxon>
        <taxon>Flavobacteriia</taxon>
        <taxon>Flavobacteriales</taxon>
        <taxon>Weeksellaceae</taxon>
        <taxon>Chryseobacterium group</taxon>
        <taxon>Halpernia</taxon>
    </lineage>
</organism>
<dbReference type="CDD" id="cd03141">
    <property type="entry name" value="GATase1_Hsp31_like"/>
    <property type="match status" value="1"/>
</dbReference>
<keyword evidence="6" id="KW-0645">Protease</keyword>
<keyword evidence="7" id="KW-1185">Reference proteome</keyword>
<dbReference type="Gene3D" id="3.40.50.880">
    <property type="match status" value="1"/>
</dbReference>
<dbReference type="InterPro" id="IPR002818">
    <property type="entry name" value="DJ-1/PfpI"/>
</dbReference>
<proteinExistence type="inferred from homology"/>
<dbReference type="PANTHER" id="PTHR48094">
    <property type="entry name" value="PROTEIN/NUCLEIC ACID DEGLYCASE DJ-1-RELATED"/>
    <property type="match status" value="1"/>
</dbReference>
<evidence type="ECO:0000256" key="4">
    <source>
        <dbReference type="SAM" id="SignalP"/>
    </source>
</evidence>
<feature type="chain" id="PRO_5011778949" evidence="4">
    <location>
        <begin position="22"/>
        <end position="265"/>
    </location>
</feature>
<dbReference type="AlphaFoldDB" id="A0A1I3F0T1"/>
<evidence type="ECO:0000256" key="2">
    <source>
        <dbReference type="ARBA" id="ARBA00023239"/>
    </source>
</evidence>
<dbReference type="Proteomes" id="UP000198931">
    <property type="component" value="Unassembled WGS sequence"/>
</dbReference>
<dbReference type="PANTHER" id="PTHR48094:SF11">
    <property type="entry name" value="GLUTATHIONE-INDEPENDENT GLYOXALASE HSP31-RELATED"/>
    <property type="match status" value="1"/>
</dbReference>
<evidence type="ECO:0000256" key="1">
    <source>
        <dbReference type="ARBA" id="ARBA00023016"/>
    </source>
</evidence>
<reference evidence="6 7" key="1">
    <citation type="submission" date="2016-10" db="EMBL/GenBank/DDBJ databases">
        <authorList>
            <person name="de Groot N.N."/>
        </authorList>
    </citation>
    <scope>NUCLEOTIDE SEQUENCE [LARGE SCALE GENOMIC DNA]</scope>
    <source>
        <strain evidence="6 7">DSM 26000</strain>
    </source>
</reference>
<evidence type="ECO:0000313" key="6">
    <source>
        <dbReference type="EMBL" id="SFI04826.1"/>
    </source>
</evidence>
<keyword evidence="4" id="KW-0732">Signal</keyword>
<dbReference type="RefSeq" id="WP_090079132.1">
    <property type="nucleotide sequence ID" value="NZ_FOQT01000002.1"/>
</dbReference>
<dbReference type="OrthoDB" id="9792284at2"/>
<dbReference type="EMBL" id="FOQT01000002">
    <property type="protein sequence ID" value="SFI04826.1"/>
    <property type="molecule type" value="Genomic_DNA"/>
</dbReference>
<protein>
    <submittedName>
        <fullName evidence="6">Putative intracellular protease/amidase</fullName>
    </submittedName>
</protein>
<dbReference type="GO" id="GO:0006508">
    <property type="term" value="P:proteolysis"/>
    <property type="evidence" value="ECO:0007669"/>
    <property type="project" value="UniProtKB-KW"/>
</dbReference>
<accession>A0A1I3F0T1</accession>
<feature type="signal peptide" evidence="4">
    <location>
        <begin position="1"/>
        <end position="21"/>
    </location>
</feature>
<dbReference type="InterPro" id="IPR029062">
    <property type="entry name" value="Class_I_gatase-like"/>
</dbReference>